<dbReference type="Proteomes" id="UP000265882">
    <property type="component" value="Unassembled WGS sequence"/>
</dbReference>
<sequence>MNMTDEKSIDGIIADALDVLEKKGIEIESPRILDILSGAGCRIIEENRKGHRVTVARIPSDLITTSLESAPKMVVLYSTTGELCVTLRNGAPAFSTGSSGRIFCDGRSGNHPSTSADLTKFIKVADFLQHVDMVSTAMVPHDIEPRLQDAHRLLEVFRNSRKPVITGIYPQAGKNNFERMKDMLLVFRGSGAELRKKPLAIFDCCPDPLKWSRTLGECLVDCGKYGIPAEIISMPQPGLSFPATLYECVVQSVAETLAGYVISQTAHPGAPVIWGGSPSSINFERGRMDAELASPAVMKIITAYAAVARRYGLPTHAYAIADSTVIDAQYGIEKQRSISSAMRAGIDNITGMGMYGEEDILSCESLAVDNDIIGAELYFAKGVRKKRDSLQDIAFLSDEGVIHPETASFLRSDEHFAPRVFDRDRTKPMLDRAIEAVDEILKKDTRQQISEQQLKELEKCLSFK</sequence>
<accession>A0A3A4NDU8</accession>
<proteinExistence type="inferred from homology"/>
<dbReference type="InterPro" id="IPR010426">
    <property type="entry name" value="MTTB_MeTrfase"/>
</dbReference>
<dbReference type="AlphaFoldDB" id="A0A3A4NDU8"/>
<evidence type="ECO:0000256" key="1">
    <source>
        <dbReference type="ARBA" id="ARBA00007137"/>
    </source>
</evidence>
<gene>
    <name evidence="4" type="ORF">C4520_15760</name>
</gene>
<evidence type="ECO:0000313" key="4">
    <source>
        <dbReference type="EMBL" id="RJP17739.1"/>
    </source>
</evidence>
<dbReference type="GO" id="GO:0032259">
    <property type="term" value="P:methylation"/>
    <property type="evidence" value="ECO:0007669"/>
    <property type="project" value="UniProtKB-KW"/>
</dbReference>
<evidence type="ECO:0000256" key="2">
    <source>
        <dbReference type="ARBA" id="ARBA00022603"/>
    </source>
</evidence>
<dbReference type="Gene3D" id="3.20.20.480">
    <property type="entry name" value="Trimethylamine methyltransferase-like"/>
    <property type="match status" value="1"/>
</dbReference>
<organism evidence="4 5">
    <name type="scientific">Abyssobacteria bacterium (strain SURF_5)</name>
    <dbReference type="NCBI Taxonomy" id="2093360"/>
    <lineage>
        <taxon>Bacteria</taxon>
        <taxon>Pseudomonadati</taxon>
        <taxon>Candidatus Hydrogenedentota</taxon>
        <taxon>Candidatus Abyssobacteria</taxon>
    </lineage>
</organism>
<keyword evidence="3" id="KW-0808">Transferase</keyword>
<dbReference type="InterPro" id="IPR038601">
    <property type="entry name" value="MttB-like_sf"/>
</dbReference>
<dbReference type="GO" id="GO:0015948">
    <property type="term" value="P:methanogenesis"/>
    <property type="evidence" value="ECO:0007669"/>
    <property type="project" value="InterPro"/>
</dbReference>
<dbReference type="Pfam" id="PF06253">
    <property type="entry name" value="MTTB"/>
    <property type="match status" value="1"/>
</dbReference>
<dbReference type="GO" id="GO:0008168">
    <property type="term" value="F:methyltransferase activity"/>
    <property type="evidence" value="ECO:0007669"/>
    <property type="project" value="UniProtKB-KW"/>
</dbReference>
<evidence type="ECO:0008006" key="6">
    <source>
        <dbReference type="Google" id="ProtNLM"/>
    </source>
</evidence>
<comment type="caution">
    <text evidence="4">The sequence shown here is derived from an EMBL/GenBank/DDBJ whole genome shotgun (WGS) entry which is preliminary data.</text>
</comment>
<reference evidence="4 5" key="1">
    <citation type="journal article" date="2017" name="ISME J.">
        <title>Energy and carbon metabolisms in a deep terrestrial subsurface fluid microbial community.</title>
        <authorList>
            <person name="Momper L."/>
            <person name="Jungbluth S.P."/>
            <person name="Lee M.D."/>
            <person name="Amend J.P."/>
        </authorList>
    </citation>
    <scope>NUCLEOTIDE SEQUENCE [LARGE SCALE GENOMIC DNA]</scope>
    <source>
        <strain evidence="4">SURF_5</strain>
    </source>
</reference>
<name>A0A3A4NDU8_ABYX5</name>
<dbReference type="EMBL" id="QZKU01000111">
    <property type="protein sequence ID" value="RJP17739.1"/>
    <property type="molecule type" value="Genomic_DNA"/>
</dbReference>
<keyword evidence="2" id="KW-0489">Methyltransferase</keyword>
<protein>
    <recommendedName>
        <fullName evidence="6">Trimethylamine methyltransferase</fullName>
    </recommendedName>
</protein>
<evidence type="ECO:0000313" key="5">
    <source>
        <dbReference type="Proteomes" id="UP000265882"/>
    </source>
</evidence>
<comment type="similarity">
    <text evidence="1">Belongs to the trimethylamine methyltransferase family.</text>
</comment>
<evidence type="ECO:0000256" key="3">
    <source>
        <dbReference type="ARBA" id="ARBA00022679"/>
    </source>
</evidence>